<dbReference type="SUPFAM" id="SSF56801">
    <property type="entry name" value="Acetyl-CoA synthetase-like"/>
    <property type="match status" value="1"/>
</dbReference>
<dbReference type="PANTHER" id="PTHR45527">
    <property type="entry name" value="NONRIBOSOMAL PEPTIDE SYNTHETASE"/>
    <property type="match status" value="1"/>
</dbReference>
<evidence type="ECO:0000313" key="6">
    <source>
        <dbReference type="EMBL" id="KAE8153506.1"/>
    </source>
</evidence>
<dbReference type="Pfam" id="PF00668">
    <property type="entry name" value="Condensation"/>
    <property type="match status" value="2"/>
</dbReference>
<dbReference type="GO" id="GO:0043041">
    <property type="term" value="P:amino acid activation for nonribosomal peptide biosynthetic process"/>
    <property type="evidence" value="ECO:0007669"/>
    <property type="project" value="TreeGrafter"/>
</dbReference>
<dbReference type="CDD" id="cd05918">
    <property type="entry name" value="A_NRPS_SidN3_like"/>
    <property type="match status" value="1"/>
</dbReference>
<sequence>MIDSEVPNSDTTPCPCFFPRLKEGNYATEKTPRVGVQEVKCSDVSVEDQDEESFSQLVHIAWSILLSEYIDSPKVTFGALSREAGEFILQQWEGLVDSHLPISQSVTLCNTCQWSIDNIRHREVFNTCIYIAQDDSLSFDLSPDFAHLQISDILLKAEQSSQRRRLQLYYSTLILDTVDARNISTTLEAVLSCLINSRDSLLSHSNLLSNHHWEQIAKWNENGTKGPLECCIHELFRVQCILHPGTQAICAWDGTMTYSELDQISSTVQILLASYRIEPESVIPLLFEKSKWVVAAILGVLKAGAAFLLLDPSYPNKRLQDICQDVKAKVIVCSNSHSHTKLTKDALVIGDNILEQRLSPSFTPPVVQPNHTAYIVYTSGSTGTPKGIIIEHRSFCTNAIASSRPQNINESSRVLQFASYAFDVSVFECLTPLLVGGCVCIPSETQRVNNLKGAVEELQVNWAELTPSVARLWQPEDVPSLTTLVLGGETMAPTDITQWKEKVQLICAYGPAECTVVSTVQPRVVEPSNIGSPPVGTCWIVRKLDHDYLVPIGAIGELVIGGSIVGRGYLNRPTLTQDAFIANPAWASRFQLSDIYRFYKTGDLARYSADGTIVYLSRKDTQIKLNGQRIELEEVEHQARPYFGNATIAAEVSAPMQRRPALILFYAATQAFPEDVGFGTILSAPTDPFTSSVRAANAGLPNILPRHMIPTMYVELTVMPMSRTGKIDRKILRQVIEQTSDEELKIYRATNSWCMNGNAETLIEKQLRQLFSDTLAVSIQNVQTSDNFLQLGGDSIGAIRLIRNAREMGLQMTVESLFICQSISKLAKQVQHMPEGSDQPTPPFCLLRSEDKTSSISCAAIQCNVRPEQVQDMYPCTPLQEALMAYSEKRPGAFVAQFSFSLPQTVDMTRFKHAWDTVIDAHPILRTRVSHIDGKAFQVVIHGGQPNPWDITYNLRQVNEPIISYGSALIHLSIIGDPYNLAPLTFILTMHHAAFDGWSYLLLLEAVEIAYRDGAVKPQPFAPFIKHVSSLDLDLAKEFWCAEFKGSQHTLFPSISSEHWRTPELITTVNRQIMVSKWPEGNYTPSTIIHLAVAMLIAWSTACNDVVFGLTVAGRNAPVLGVDRMTGPTIATFPLRTVLDDTMSIQMSLENIQDHLTRIIPFEQTGLRRIKSFGVDAARACDFQTLLIIQPAASDRSFGILLESPSNSNEQLKFSTCPLTLVCELAAKKILAKAVFDTSILSPDTVESMLQRLDHIIGRIAHSPEASIHTVIPVSLERHDDNDKVKQPWKMQVEQQAYEFLRHEGECFVIVESIVPNGALHDIIVLFVSEEAQLACSHTSSRQLFINPDECFRQKLSSLMGHLRTSLPSSSVPSLCLPISYLPATPSGSLDIPGLCEAASCLNMQELRSLLNPVDKFMDRWQSSEQLRLRSIIAHALRMNVHDVGPDDDFFTIGGDSVTAMQVVSLCRKHHLSLTASDIFDRKTVKSIAECLKPLTTVVPQSIRDDPTVGTTFKLLSFESDQKRRAFASMAMAACKVESMEDVEDAYPCTQVHRGLLTTQMLRPFDYQSYTIWEVLPSANDSHVCPVRLRDAWVTVSNYHPALRTVLMTNGMNSHEHSNIHIVRKSHTREIRLITCSKLDVYSKLRPPAIRLGCDPLYPHAFTICHTPSGKVFCKLEGSHAFLDAASVLVILQDLARAYEGILPKQGPAYSTAVDWLRSLPDIEIEMDYWKQQIKDATPCIFPPLRDPVPDETLFIKAFVSDAAVITQFCTKYGLTISNVLQVAWGLLLREYTKSDNVCFGTLVAGRDALIPDIDKMVGSFFNVLVCQLDFGRENTLSKVLCTNQQETGNRLLNQHCALIDVLRFNESYGRRLFNTCMSVEHPLSMDMPGDSISFKELETREPTEYDLIASITIGTERIDLGLTYKSCLLTDEQACAVTESFKESIFKIISS</sequence>
<gene>
    <name evidence="6" type="ORF">BDV25DRAFT_136797</name>
</gene>
<dbReference type="EMBL" id="ML742038">
    <property type="protein sequence ID" value="KAE8153506.1"/>
    <property type="molecule type" value="Genomic_DNA"/>
</dbReference>
<proteinExistence type="inferred from homology"/>
<feature type="domain" description="Carrier" evidence="5">
    <location>
        <begin position="758"/>
        <end position="837"/>
    </location>
</feature>
<dbReference type="GO" id="GO:0044550">
    <property type="term" value="P:secondary metabolite biosynthetic process"/>
    <property type="evidence" value="ECO:0007669"/>
    <property type="project" value="TreeGrafter"/>
</dbReference>
<evidence type="ECO:0000256" key="3">
    <source>
        <dbReference type="ARBA" id="ARBA00022598"/>
    </source>
</evidence>
<dbReference type="InterPro" id="IPR045851">
    <property type="entry name" value="AMP-bd_C_sf"/>
</dbReference>
<organism evidence="6 7">
    <name type="scientific">Aspergillus avenaceus</name>
    <dbReference type="NCBI Taxonomy" id="36643"/>
    <lineage>
        <taxon>Eukaryota</taxon>
        <taxon>Fungi</taxon>
        <taxon>Dikarya</taxon>
        <taxon>Ascomycota</taxon>
        <taxon>Pezizomycotina</taxon>
        <taxon>Eurotiomycetes</taxon>
        <taxon>Eurotiomycetidae</taxon>
        <taxon>Eurotiales</taxon>
        <taxon>Aspergillaceae</taxon>
        <taxon>Aspergillus</taxon>
        <taxon>Aspergillus subgen. Circumdati</taxon>
    </lineage>
</organism>
<dbReference type="CDD" id="cd19542">
    <property type="entry name" value="CT_NRPS-like"/>
    <property type="match status" value="1"/>
</dbReference>
<comment type="similarity">
    <text evidence="4">Belongs to the NRP synthetase family.</text>
</comment>
<dbReference type="Gene3D" id="3.40.50.12780">
    <property type="entry name" value="N-terminal domain of ligase-like"/>
    <property type="match status" value="1"/>
</dbReference>
<evidence type="ECO:0000256" key="1">
    <source>
        <dbReference type="ARBA" id="ARBA00022450"/>
    </source>
</evidence>
<keyword evidence="1" id="KW-0596">Phosphopantetheine</keyword>
<dbReference type="FunFam" id="3.40.50.12780:FF:000014">
    <property type="entry name" value="Nonribosomal peptide synthetase 1"/>
    <property type="match status" value="1"/>
</dbReference>
<dbReference type="NCBIfam" id="TIGR01733">
    <property type="entry name" value="AA-adenyl-dom"/>
    <property type="match status" value="1"/>
</dbReference>
<dbReference type="GO" id="GO:0031177">
    <property type="term" value="F:phosphopantetheine binding"/>
    <property type="evidence" value="ECO:0007669"/>
    <property type="project" value="InterPro"/>
</dbReference>
<dbReference type="InterPro" id="IPR010071">
    <property type="entry name" value="AA_adenyl_dom"/>
</dbReference>
<dbReference type="PROSITE" id="PS00455">
    <property type="entry name" value="AMP_BINDING"/>
    <property type="match status" value="1"/>
</dbReference>
<dbReference type="Gene3D" id="3.30.559.10">
    <property type="entry name" value="Chloramphenicol acetyltransferase-like domain"/>
    <property type="match status" value="2"/>
</dbReference>
<evidence type="ECO:0000256" key="2">
    <source>
        <dbReference type="ARBA" id="ARBA00022553"/>
    </source>
</evidence>
<keyword evidence="3" id="KW-0436">Ligase</keyword>
<dbReference type="InterPro" id="IPR000873">
    <property type="entry name" value="AMP-dep_synth/lig_dom"/>
</dbReference>
<dbReference type="SMART" id="SM00823">
    <property type="entry name" value="PKS_PP"/>
    <property type="match status" value="1"/>
</dbReference>
<dbReference type="Pfam" id="PF00501">
    <property type="entry name" value="AMP-binding"/>
    <property type="match status" value="1"/>
</dbReference>
<dbReference type="InterPro" id="IPR009081">
    <property type="entry name" value="PP-bd_ACP"/>
</dbReference>
<dbReference type="CDD" id="cd19545">
    <property type="entry name" value="FUM14_C_NRPS-like"/>
    <property type="match status" value="1"/>
</dbReference>
<evidence type="ECO:0000256" key="4">
    <source>
        <dbReference type="ARBA" id="ARBA00029454"/>
    </source>
</evidence>
<dbReference type="SUPFAM" id="SSF47336">
    <property type="entry name" value="ACP-like"/>
    <property type="match status" value="2"/>
</dbReference>
<dbReference type="Gene3D" id="1.10.1200.10">
    <property type="entry name" value="ACP-like"/>
    <property type="match status" value="2"/>
</dbReference>
<dbReference type="InterPro" id="IPR020845">
    <property type="entry name" value="AMP-binding_CS"/>
</dbReference>
<dbReference type="FunFam" id="3.30.300.30:FF:000015">
    <property type="entry name" value="Nonribosomal peptide synthase SidD"/>
    <property type="match status" value="1"/>
</dbReference>
<evidence type="ECO:0000313" key="7">
    <source>
        <dbReference type="Proteomes" id="UP000325780"/>
    </source>
</evidence>
<dbReference type="SMART" id="SM01294">
    <property type="entry name" value="PKS_PP_betabranch"/>
    <property type="match status" value="1"/>
</dbReference>
<dbReference type="InterPro" id="IPR042099">
    <property type="entry name" value="ANL_N_sf"/>
</dbReference>
<dbReference type="Pfam" id="PF00550">
    <property type="entry name" value="PP-binding"/>
    <property type="match status" value="2"/>
</dbReference>
<dbReference type="GO" id="GO:1904091">
    <property type="term" value="F:non-ribosomal peptide synthetase activity"/>
    <property type="evidence" value="ECO:0007669"/>
    <property type="project" value="UniProtKB-ARBA"/>
</dbReference>
<dbReference type="PANTHER" id="PTHR45527:SF1">
    <property type="entry name" value="FATTY ACID SYNTHASE"/>
    <property type="match status" value="1"/>
</dbReference>
<dbReference type="GO" id="GO:0016874">
    <property type="term" value="F:ligase activity"/>
    <property type="evidence" value="ECO:0007669"/>
    <property type="project" value="UniProtKB-KW"/>
</dbReference>
<dbReference type="InterPro" id="IPR023213">
    <property type="entry name" value="CAT-like_dom_sf"/>
</dbReference>
<dbReference type="Gene3D" id="3.30.559.30">
    <property type="entry name" value="Nonribosomal peptide synthetase, condensation domain"/>
    <property type="match status" value="2"/>
</dbReference>
<dbReference type="SUPFAM" id="SSF52777">
    <property type="entry name" value="CoA-dependent acyltransferases"/>
    <property type="match status" value="4"/>
</dbReference>
<dbReference type="PROSITE" id="PS50075">
    <property type="entry name" value="CARRIER"/>
    <property type="match status" value="2"/>
</dbReference>
<keyword evidence="2" id="KW-0597">Phosphoprotein</keyword>
<protein>
    <recommendedName>
        <fullName evidence="5">Carrier domain-containing protein</fullName>
    </recommendedName>
</protein>
<dbReference type="OrthoDB" id="416786at2759"/>
<dbReference type="InterPro" id="IPR020806">
    <property type="entry name" value="PKS_PP-bd"/>
</dbReference>
<accession>A0A5N6U4I2</accession>
<feature type="domain" description="Carrier" evidence="5">
    <location>
        <begin position="1423"/>
        <end position="1496"/>
    </location>
</feature>
<dbReference type="Gene3D" id="3.30.300.30">
    <property type="match status" value="2"/>
</dbReference>
<dbReference type="Proteomes" id="UP000325780">
    <property type="component" value="Unassembled WGS sequence"/>
</dbReference>
<dbReference type="InterPro" id="IPR001242">
    <property type="entry name" value="Condensation_dom"/>
</dbReference>
<name>A0A5N6U4I2_ASPAV</name>
<evidence type="ECO:0000259" key="5">
    <source>
        <dbReference type="PROSITE" id="PS50075"/>
    </source>
</evidence>
<reference evidence="6 7" key="1">
    <citation type="submission" date="2019-04" db="EMBL/GenBank/DDBJ databases">
        <title>Friends and foes A comparative genomics study of 23 Aspergillus species from section Flavi.</title>
        <authorList>
            <consortium name="DOE Joint Genome Institute"/>
            <person name="Kjaerbolling I."/>
            <person name="Vesth T."/>
            <person name="Frisvad J.C."/>
            <person name="Nybo J.L."/>
            <person name="Theobald S."/>
            <person name="Kildgaard S."/>
            <person name="Isbrandt T."/>
            <person name="Kuo A."/>
            <person name="Sato A."/>
            <person name="Lyhne E.K."/>
            <person name="Kogle M.E."/>
            <person name="Wiebenga A."/>
            <person name="Kun R.S."/>
            <person name="Lubbers R.J."/>
            <person name="Makela M.R."/>
            <person name="Barry K."/>
            <person name="Chovatia M."/>
            <person name="Clum A."/>
            <person name="Daum C."/>
            <person name="Haridas S."/>
            <person name="He G."/>
            <person name="LaButti K."/>
            <person name="Lipzen A."/>
            <person name="Mondo S."/>
            <person name="Riley R."/>
            <person name="Salamov A."/>
            <person name="Simmons B.A."/>
            <person name="Magnuson J.K."/>
            <person name="Henrissat B."/>
            <person name="Mortensen U.H."/>
            <person name="Larsen T.O."/>
            <person name="Devries R.P."/>
            <person name="Grigoriev I.V."/>
            <person name="Machida M."/>
            <person name="Baker S.E."/>
            <person name="Andersen M.R."/>
        </authorList>
    </citation>
    <scope>NUCLEOTIDE SEQUENCE [LARGE SCALE GENOMIC DNA]</scope>
    <source>
        <strain evidence="6 7">IBT 18842</strain>
    </source>
</reference>
<dbReference type="InterPro" id="IPR006162">
    <property type="entry name" value="Ppantetheine_attach_site"/>
</dbReference>
<dbReference type="PROSITE" id="PS00012">
    <property type="entry name" value="PHOSPHOPANTETHEINE"/>
    <property type="match status" value="1"/>
</dbReference>
<keyword evidence="7" id="KW-1185">Reference proteome</keyword>
<dbReference type="GO" id="GO:0005737">
    <property type="term" value="C:cytoplasm"/>
    <property type="evidence" value="ECO:0007669"/>
    <property type="project" value="TreeGrafter"/>
</dbReference>
<dbReference type="InterPro" id="IPR036736">
    <property type="entry name" value="ACP-like_sf"/>
</dbReference>